<proteinExistence type="predicted"/>
<accession>A0ABR1C8U9</accession>
<evidence type="ECO:0000313" key="2">
    <source>
        <dbReference type="Proteomes" id="UP001303046"/>
    </source>
</evidence>
<evidence type="ECO:0000313" key="1">
    <source>
        <dbReference type="EMBL" id="KAK6734112.1"/>
    </source>
</evidence>
<dbReference type="Proteomes" id="UP001303046">
    <property type="component" value="Unassembled WGS sequence"/>
</dbReference>
<keyword evidence="2" id="KW-1185">Reference proteome</keyword>
<reference evidence="1 2" key="1">
    <citation type="submission" date="2023-08" db="EMBL/GenBank/DDBJ databases">
        <title>A Necator americanus chromosomal reference genome.</title>
        <authorList>
            <person name="Ilik V."/>
            <person name="Petrzelkova K.J."/>
            <person name="Pardy F."/>
            <person name="Fuh T."/>
            <person name="Niatou-Singa F.S."/>
            <person name="Gouil Q."/>
            <person name="Baker L."/>
            <person name="Ritchie M.E."/>
            <person name="Jex A.R."/>
            <person name="Gazzola D."/>
            <person name="Li H."/>
            <person name="Toshio Fujiwara R."/>
            <person name="Zhan B."/>
            <person name="Aroian R.V."/>
            <person name="Pafco B."/>
            <person name="Schwarz E.M."/>
        </authorList>
    </citation>
    <scope>NUCLEOTIDE SEQUENCE [LARGE SCALE GENOMIC DNA]</scope>
    <source>
        <strain evidence="1 2">Aroian</strain>
        <tissue evidence="1">Whole animal</tissue>
    </source>
</reference>
<name>A0ABR1C8U9_NECAM</name>
<dbReference type="EMBL" id="JAVFWL010000002">
    <property type="protein sequence ID" value="KAK6734112.1"/>
    <property type="molecule type" value="Genomic_DNA"/>
</dbReference>
<sequence length="93" mass="10736">MRNRELTILVFPSKLIMDKLQSLRQSSTEVNDVSYKSYNGNERHQIEIQELGRSKEIRKGKEIPTANLEIRTAKGSVSLFRSRGLLKPLKVCY</sequence>
<organism evidence="1 2">
    <name type="scientific">Necator americanus</name>
    <name type="common">Human hookworm</name>
    <dbReference type="NCBI Taxonomy" id="51031"/>
    <lineage>
        <taxon>Eukaryota</taxon>
        <taxon>Metazoa</taxon>
        <taxon>Ecdysozoa</taxon>
        <taxon>Nematoda</taxon>
        <taxon>Chromadorea</taxon>
        <taxon>Rhabditida</taxon>
        <taxon>Rhabditina</taxon>
        <taxon>Rhabditomorpha</taxon>
        <taxon>Strongyloidea</taxon>
        <taxon>Ancylostomatidae</taxon>
        <taxon>Bunostominae</taxon>
        <taxon>Necator</taxon>
    </lineage>
</organism>
<comment type="caution">
    <text evidence="1">The sequence shown here is derived from an EMBL/GenBank/DDBJ whole genome shotgun (WGS) entry which is preliminary data.</text>
</comment>
<protein>
    <submittedName>
        <fullName evidence="1">Uncharacterized protein</fullName>
    </submittedName>
</protein>
<gene>
    <name evidence="1" type="primary">Necator_chrII.g5512</name>
    <name evidence="1" type="ORF">RB195_017719</name>
</gene>